<protein>
    <recommendedName>
        <fullName evidence="11">ABC-type glutathione-S-conjugate transporter</fullName>
        <ecNumber evidence="11">7.6.2.3</ecNumber>
    </recommendedName>
</protein>
<dbReference type="InterPro" id="IPR011527">
    <property type="entry name" value="ABC1_TM_dom"/>
</dbReference>
<evidence type="ECO:0000313" key="18">
    <source>
        <dbReference type="RefSeq" id="XP_013388504.1"/>
    </source>
</evidence>
<dbReference type="FunFam" id="1.20.1560.10:FF:000020">
    <property type="entry name" value="ABC metal ion transporter"/>
    <property type="match status" value="1"/>
</dbReference>
<keyword evidence="5 14" id="KW-0812">Transmembrane</keyword>
<dbReference type="GeneID" id="106157419"/>
<dbReference type="PROSITE" id="PS50893">
    <property type="entry name" value="ABC_TRANSPORTER_2"/>
    <property type="match status" value="3"/>
</dbReference>
<feature type="transmembrane region" description="Helical" evidence="14">
    <location>
        <begin position="470"/>
        <end position="489"/>
    </location>
</feature>
<feature type="domain" description="ABC transporter" evidence="15">
    <location>
        <begin position="875"/>
        <end position="1099"/>
    </location>
</feature>
<comment type="subcellular location">
    <subcellularLocation>
        <location evidence="1">Vacuole membrane</location>
        <topology evidence="1">Multi-pass membrane protein</topology>
    </subcellularLocation>
</comment>
<feature type="transmembrane region" description="Helical" evidence="14">
    <location>
        <begin position="388"/>
        <end position="407"/>
    </location>
</feature>
<evidence type="ECO:0000256" key="6">
    <source>
        <dbReference type="ARBA" id="ARBA00022737"/>
    </source>
</evidence>
<dbReference type="InterPro" id="IPR027417">
    <property type="entry name" value="P-loop_NTPase"/>
</dbReference>
<dbReference type="FunFam" id="3.40.50.300:FF:000997">
    <property type="entry name" value="Multidrug resistance-associated protein 1"/>
    <property type="match status" value="1"/>
</dbReference>
<evidence type="ECO:0000256" key="5">
    <source>
        <dbReference type="ARBA" id="ARBA00022692"/>
    </source>
</evidence>
<dbReference type="Gene3D" id="1.20.1560.10">
    <property type="entry name" value="ABC transporter type 1, transmembrane domain"/>
    <property type="match status" value="2"/>
</dbReference>
<feature type="transmembrane region" description="Helical" evidence="14">
    <location>
        <begin position="495"/>
        <end position="516"/>
    </location>
</feature>
<comment type="catalytic activity">
    <reaction evidence="12">
        <text>leukotriene C4(in) + ATP + H2O = leukotriene C4(out) + ADP + phosphate + H(+)</text>
        <dbReference type="Rhea" id="RHEA:38963"/>
        <dbReference type="ChEBI" id="CHEBI:15377"/>
        <dbReference type="ChEBI" id="CHEBI:15378"/>
        <dbReference type="ChEBI" id="CHEBI:30616"/>
        <dbReference type="ChEBI" id="CHEBI:43474"/>
        <dbReference type="ChEBI" id="CHEBI:57973"/>
        <dbReference type="ChEBI" id="CHEBI:456216"/>
    </reaction>
    <physiologicalReaction direction="left-to-right" evidence="12">
        <dbReference type="Rhea" id="RHEA:38964"/>
    </physiologicalReaction>
</comment>
<feature type="compositionally biased region" description="Acidic residues" evidence="13">
    <location>
        <begin position="1104"/>
        <end position="1116"/>
    </location>
</feature>
<dbReference type="Pfam" id="PF24357">
    <property type="entry name" value="TMD0_ABC"/>
    <property type="match status" value="1"/>
</dbReference>
<feature type="transmembrane region" description="Helical" evidence="14">
    <location>
        <begin position="1252"/>
        <end position="1270"/>
    </location>
</feature>
<keyword evidence="17" id="KW-1185">Reference proteome</keyword>
<keyword evidence="6" id="KW-0677">Repeat</keyword>
<feature type="transmembrane region" description="Helical" evidence="14">
    <location>
        <begin position="569"/>
        <end position="595"/>
    </location>
</feature>
<dbReference type="CDD" id="cd03250">
    <property type="entry name" value="ABCC_MRP_domain1"/>
    <property type="match status" value="2"/>
</dbReference>
<dbReference type="PANTHER" id="PTHR24223:SF443">
    <property type="entry name" value="MULTIDRUG-RESISTANCE LIKE PROTEIN 1, ISOFORM I"/>
    <property type="match status" value="1"/>
</dbReference>
<evidence type="ECO:0000256" key="14">
    <source>
        <dbReference type="SAM" id="Phobius"/>
    </source>
</evidence>
<dbReference type="InterPro" id="IPR050173">
    <property type="entry name" value="ABC_transporter_C-like"/>
</dbReference>
<dbReference type="SUPFAM" id="SSF90123">
    <property type="entry name" value="ABC transporter transmembrane region"/>
    <property type="match status" value="2"/>
</dbReference>
<evidence type="ECO:0000256" key="4">
    <source>
        <dbReference type="ARBA" id="ARBA00022554"/>
    </source>
</evidence>
<dbReference type="PROSITE" id="PS50929">
    <property type="entry name" value="ABC_TM1F"/>
    <property type="match status" value="2"/>
</dbReference>
<dbReference type="CDD" id="cd03244">
    <property type="entry name" value="ABCC_MRP_domain2"/>
    <property type="match status" value="1"/>
</dbReference>
<dbReference type="PANTHER" id="PTHR24223">
    <property type="entry name" value="ATP-BINDING CASSETTE SUB-FAMILY C"/>
    <property type="match status" value="1"/>
</dbReference>
<dbReference type="EC" id="7.6.2.3" evidence="11"/>
<evidence type="ECO:0000256" key="8">
    <source>
        <dbReference type="ARBA" id="ARBA00022840"/>
    </source>
</evidence>
<sequence>MEDIYWDQFCGSQNQYSAFWSNNLTVDTSNPDFTQCFQDTVFVWVPCGFLWLCSLFYIPSLKGKPVVNRCSHAGKLNLTKLVLSILLCFVVLMDFFKTVGEISSHPPHVYFVAPSVYFITFALSAFLISYEFRKGILSSGVLFLFWFLLLLTGIVSFRSKIIQLQQVEGVSVFKAVTFFIYFAFVVLEFILHLWADTAALPDSRLISPERQPLLSDQKTDKEDSNENRKPCPELKSSFLMRLTFGWITKLVITGYRRPLEFKDLTKLLPEESCAVIVPRFLREWNKEMMKIQRTPVYKYTASGTSLRIPDDDDTTYGWAGERTEPVAGYSQSSSSSQPSLTKALVRTFGAYFAYGGFMNLIYTVLTFVNPLLLDSLITFIESNDPFVWRGYLYGVLMFVTSLLRTLIMQQYWDSCFRTGLRTRSAIIAAVYRKSLKLSNGARKNTTVGEIVNLMSVDAQKMQDVPAYLHMLWVSPLTIAIALVFLWYILGPSSLAGLAVMVLLVPVNGFLATKIRLLQVAQMKYKDTRLKIMSEVLNGMKVLKMYAWEPSFQRKIEEIRNKELKVLKKAAYLNASASISWFCAPYLVALASFATFVLSDPGNILDANTAFVSLNLFAILNYPLSILPQTIVFTVQAVVSVARIGRFLKEDEVDPNSVERSNIREHAVSVDNASFAWGKKEVPILRNIDIHVDPGSLVAVVGQVGSGKSSLIEAIMGEMDRLQGTVNVKGSVAYVAQQAWIQNQTVKNNILFGKKLNETLYKKCLSSCALEPDLKILPGGDQTEIGEKGINLSGGQKQRVSVARAVYQDCDVYLLDDPLSAVDSHVGKHIFNEVIGPQGMLKSKAVVSVARIGRFLKEDEVDPNSVERSNIREHAVSVDNASFAWGKKEVPILRNIDIHVDPGSLVAVVGQVGSGKSSLIEAIMGEMDRLQGTVNVKGSVAYVAQQAWIQNQTVKNNILFGKKLNETLYKKCLSSCALEPDLKILPGGDQTEIGEKGINLSGGQKQRVSVARAVYQDCDVYLLDDPLSAVDSHVGKHIFNEVIGPQGMLKSKTRILCTNSISCLPKVDKIIVLSSGEISEIGTYQELLSHNGAFSEFIKTYLNAEEESSESEDDEETSEMKAQLRRQISILSGEESGGDSELERGKSPFTSSGRKKSRARTTSRSKSVEESLHIKRESKVGVKLIQDEFAETGTVSFAVIVAYMKALGMVAFFTTVFSYIGFVGCMIGSNIWLNIWSNDQVINNTQDRSLTDLRLGVYGALGGGQALFVLIESLSIATGCICASDILHSGILKCIMKTPMAFFDTTPLGRIVNRFSKDMDTVDITIPMTMRIFLATLASVISTLVVITYSTPLFIVVIVPLGILYYFVQRFYVATVRQLQRIDSLKRSPIYSHFGETIVGASSIRAFRQQERFIQTTDRMVDENQMAWFPYITSNRWLGVGLETIGSFIVLFASLFAVIARESDAGITSGEVGLSVSFALQVTASLNYMVRMSCDFETQIVAVERIKEYSELDSEAPWDLNHNRPPPEWPQQGKVVFNQFSLRYRPGLDLVLRDINCEVHPGEKVGIVGRTGAGKSSLTLALFRIIEAAAGSIVIDGINIADLGLHQLRQKVTIIPQDPVLFSGTLRMNLDPFDQYTDNDIWNALEHSHLKGYVSSLPQLLEHECTEGGENLSVGQRQLVCLGRALLRKTKILVLDEATAAVDMETDDLIQSTIRTEFKECTVLTIAHRLNTIMDYDRVLVLDGGALKEYDTPSALLMNKKSMFYGMARDAGLV</sequence>
<dbReference type="PROSITE" id="PS00211">
    <property type="entry name" value="ABC_TRANSPORTER_1"/>
    <property type="match status" value="2"/>
</dbReference>
<dbReference type="GO" id="GO:0005774">
    <property type="term" value="C:vacuolar membrane"/>
    <property type="evidence" value="ECO:0007669"/>
    <property type="project" value="UniProtKB-SubCell"/>
</dbReference>
<dbReference type="GO" id="GO:0015431">
    <property type="term" value="F:ABC-type glutathione S-conjugate transporter activity"/>
    <property type="evidence" value="ECO:0007669"/>
    <property type="project" value="UniProtKB-EC"/>
</dbReference>
<dbReference type="InterPro" id="IPR003593">
    <property type="entry name" value="AAA+_ATPase"/>
</dbReference>
<feature type="transmembrane region" description="Helical" evidence="14">
    <location>
        <begin position="348"/>
        <end position="368"/>
    </location>
</feature>
<name>A0A1S3HTX1_LINAN</name>
<comment type="similarity">
    <text evidence="2">Belongs to the ABC transporter superfamily. ABCC family. Conjugate transporter (TC 3.A.1.208) subfamily.</text>
</comment>
<keyword evidence="3" id="KW-0813">Transport</keyword>
<keyword evidence="10 14" id="KW-0472">Membrane</keyword>
<dbReference type="GO" id="GO:0000323">
    <property type="term" value="C:lytic vacuole"/>
    <property type="evidence" value="ECO:0007669"/>
    <property type="project" value="UniProtKB-ARBA"/>
</dbReference>
<dbReference type="Pfam" id="PF00664">
    <property type="entry name" value="ABC_membrane"/>
    <property type="match status" value="2"/>
</dbReference>
<evidence type="ECO:0000256" key="12">
    <source>
        <dbReference type="ARBA" id="ARBA00047523"/>
    </source>
</evidence>
<dbReference type="SUPFAM" id="SSF52540">
    <property type="entry name" value="P-loop containing nucleoside triphosphate hydrolases"/>
    <property type="match status" value="3"/>
</dbReference>
<feature type="domain" description="ABC transmembrane type-1" evidence="16">
    <location>
        <begin position="355"/>
        <end position="635"/>
    </location>
</feature>
<feature type="transmembrane region" description="Helical" evidence="14">
    <location>
        <begin position="135"/>
        <end position="155"/>
    </location>
</feature>
<keyword evidence="7" id="KW-0547">Nucleotide-binding</keyword>
<evidence type="ECO:0000259" key="16">
    <source>
        <dbReference type="PROSITE" id="PS50929"/>
    </source>
</evidence>
<feature type="compositionally biased region" description="Basic residues" evidence="13">
    <location>
        <begin position="1152"/>
        <end position="1162"/>
    </location>
</feature>
<dbReference type="RefSeq" id="XP_013388504.1">
    <property type="nucleotide sequence ID" value="XM_013533050.1"/>
</dbReference>
<feature type="transmembrane region" description="Helical" evidence="14">
    <location>
        <begin position="78"/>
        <end position="96"/>
    </location>
</feature>
<keyword evidence="8" id="KW-0067">ATP-binding</keyword>
<dbReference type="Gene3D" id="3.40.50.300">
    <property type="entry name" value="P-loop containing nucleotide triphosphate hydrolases"/>
    <property type="match status" value="3"/>
</dbReference>
<dbReference type="InterPro" id="IPR036640">
    <property type="entry name" value="ABC1_TM_sf"/>
</dbReference>
<keyword evidence="9 14" id="KW-1133">Transmembrane helix</keyword>
<dbReference type="STRING" id="7574.A0A1S3HTX1"/>
<dbReference type="OrthoDB" id="6500128at2759"/>
<dbReference type="FunFam" id="3.40.50.300:FF:000074">
    <property type="entry name" value="Multidrug resistance-associated protein 5 isoform 1"/>
    <property type="match status" value="1"/>
</dbReference>
<feature type="transmembrane region" description="Helical" evidence="14">
    <location>
        <begin position="41"/>
        <end position="58"/>
    </location>
</feature>
<dbReference type="FunFam" id="1.20.1560.10:FF:000001">
    <property type="entry name" value="ATP-binding cassette subfamily C member 1"/>
    <property type="match status" value="1"/>
</dbReference>
<proteinExistence type="inferred from homology"/>
<accession>A0A1S3HTX1</accession>
<feature type="transmembrane region" description="Helical" evidence="14">
    <location>
        <begin position="108"/>
        <end position="128"/>
    </location>
</feature>
<evidence type="ECO:0000256" key="9">
    <source>
        <dbReference type="ARBA" id="ARBA00022989"/>
    </source>
</evidence>
<evidence type="ECO:0000256" key="7">
    <source>
        <dbReference type="ARBA" id="ARBA00022741"/>
    </source>
</evidence>
<evidence type="ECO:0000256" key="11">
    <source>
        <dbReference type="ARBA" id="ARBA00024220"/>
    </source>
</evidence>
<dbReference type="SMART" id="SM00382">
    <property type="entry name" value="AAA"/>
    <property type="match status" value="3"/>
</dbReference>
<dbReference type="InParanoid" id="A0A1S3HTX1"/>
<dbReference type="GO" id="GO:0016887">
    <property type="term" value="F:ATP hydrolysis activity"/>
    <property type="evidence" value="ECO:0007669"/>
    <property type="project" value="InterPro"/>
</dbReference>
<feature type="transmembrane region" description="Helical" evidence="14">
    <location>
        <begin position="175"/>
        <end position="195"/>
    </location>
</feature>
<feature type="region of interest" description="Disordered" evidence="13">
    <location>
        <begin position="1133"/>
        <end position="1169"/>
    </location>
</feature>
<feature type="domain" description="ABC transporter" evidence="15">
    <location>
        <begin position="667"/>
        <end position="882"/>
    </location>
</feature>
<dbReference type="InterPro" id="IPR017871">
    <property type="entry name" value="ABC_transporter-like_CS"/>
</dbReference>
<evidence type="ECO:0000259" key="15">
    <source>
        <dbReference type="PROSITE" id="PS50893"/>
    </source>
</evidence>
<feature type="transmembrane region" description="Helical" evidence="14">
    <location>
        <begin position="1352"/>
        <end position="1372"/>
    </location>
</feature>
<dbReference type="Pfam" id="PF00005">
    <property type="entry name" value="ABC_tran"/>
    <property type="match status" value="3"/>
</dbReference>
<dbReference type="CDD" id="cd18603">
    <property type="entry name" value="ABC_6TM_MRP1_2_3_6_D2_like"/>
    <property type="match status" value="1"/>
</dbReference>
<feature type="domain" description="ABC transporter" evidence="15">
    <location>
        <begin position="1536"/>
        <end position="1768"/>
    </location>
</feature>
<feature type="domain" description="ABC transmembrane type-1" evidence="16">
    <location>
        <begin position="1212"/>
        <end position="1497"/>
    </location>
</feature>
<evidence type="ECO:0000256" key="10">
    <source>
        <dbReference type="ARBA" id="ARBA00023136"/>
    </source>
</evidence>
<gene>
    <name evidence="18" type="primary">LOC106157419</name>
</gene>
<reference evidence="18" key="1">
    <citation type="submission" date="2025-08" db="UniProtKB">
        <authorList>
            <consortium name="RefSeq"/>
        </authorList>
    </citation>
    <scope>IDENTIFICATION</scope>
    <source>
        <tissue evidence="18">Gonads</tissue>
    </source>
</reference>
<dbReference type="GO" id="GO:0005524">
    <property type="term" value="F:ATP binding"/>
    <property type="evidence" value="ECO:0007669"/>
    <property type="project" value="UniProtKB-KW"/>
</dbReference>
<evidence type="ECO:0000256" key="2">
    <source>
        <dbReference type="ARBA" id="ARBA00009726"/>
    </source>
</evidence>
<dbReference type="CDD" id="cd18595">
    <property type="entry name" value="ABC_6TM_MRP1_2_3_6_D1_like"/>
    <property type="match status" value="1"/>
</dbReference>
<feature type="transmembrane region" description="Helical" evidence="14">
    <location>
        <begin position="1436"/>
        <end position="1459"/>
    </location>
</feature>
<dbReference type="InterPro" id="IPR003439">
    <property type="entry name" value="ABC_transporter-like_ATP-bd"/>
</dbReference>
<dbReference type="Proteomes" id="UP000085678">
    <property type="component" value="Unplaced"/>
</dbReference>
<keyword evidence="4" id="KW-0926">Vacuole</keyword>
<evidence type="ECO:0000313" key="17">
    <source>
        <dbReference type="Proteomes" id="UP000085678"/>
    </source>
</evidence>
<feature type="region of interest" description="Disordered" evidence="13">
    <location>
        <begin position="1104"/>
        <end position="1123"/>
    </location>
</feature>
<dbReference type="FunFam" id="3.40.50.300:FF:000293">
    <property type="entry name" value="ATP binding cassette subfamily C member 1"/>
    <property type="match status" value="1"/>
</dbReference>
<dbReference type="InterPro" id="IPR056227">
    <property type="entry name" value="TMD0_ABC"/>
</dbReference>
<evidence type="ECO:0000256" key="1">
    <source>
        <dbReference type="ARBA" id="ARBA00004128"/>
    </source>
</evidence>
<feature type="transmembrane region" description="Helical" evidence="14">
    <location>
        <begin position="1209"/>
        <end position="1232"/>
    </location>
</feature>
<evidence type="ECO:0000256" key="13">
    <source>
        <dbReference type="SAM" id="MobiDB-lite"/>
    </source>
</evidence>
<dbReference type="KEGG" id="lak:106157419"/>
<evidence type="ECO:0000256" key="3">
    <source>
        <dbReference type="ARBA" id="ARBA00022448"/>
    </source>
</evidence>
<organism evidence="17 18">
    <name type="scientific">Lingula anatina</name>
    <name type="common">Brachiopod</name>
    <name type="synonym">Lingula unguis</name>
    <dbReference type="NCBI Taxonomy" id="7574"/>
    <lineage>
        <taxon>Eukaryota</taxon>
        <taxon>Metazoa</taxon>
        <taxon>Spiralia</taxon>
        <taxon>Lophotrochozoa</taxon>
        <taxon>Brachiopoda</taxon>
        <taxon>Linguliformea</taxon>
        <taxon>Lingulata</taxon>
        <taxon>Lingulida</taxon>
        <taxon>Linguloidea</taxon>
        <taxon>Lingulidae</taxon>
        <taxon>Lingula</taxon>
    </lineage>
</organism>